<organism evidence="1 2">
    <name type="scientific">Roseisalinus antarcticus</name>
    <dbReference type="NCBI Taxonomy" id="254357"/>
    <lineage>
        <taxon>Bacteria</taxon>
        <taxon>Pseudomonadati</taxon>
        <taxon>Pseudomonadota</taxon>
        <taxon>Alphaproteobacteria</taxon>
        <taxon>Rhodobacterales</taxon>
        <taxon>Roseobacteraceae</taxon>
        <taxon>Roseisalinus</taxon>
    </lineage>
</organism>
<dbReference type="EMBL" id="FWFZ01000001">
    <property type="protein sequence ID" value="SLN16111.1"/>
    <property type="molecule type" value="Genomic_DNA"/>
</dbReference>
<protein>
    <submittedName>
        <fullName evidence="1">Lipid A 3-O-deacylase (PagL)</fullName>
    </submittedName>
</protein>
<reference evidence="1 2" key="1">
    <citation type="submission" date="2017-03" db="EMBL/GenBank/DDBJ databases">
        <authorList>
            <person name="Afonso C.L."/>
            <person name="Miller P.J."/>
            <person name="Scott M.A."/>
            <person name="Spackman E."/>
            <person name="Goraichik I."/>
            <person name="Dimitrov K.M."/>
            <person name="Suarez D.L."/>
            <person name="Swayne D.E."/>
        </authorList>
    </citation>
    <scope>NUCLEOTIDE SEQUENCE [LARGE SCALE GENOMIC DNA]</scope>
    <source>
        <strain evidence="1 2">CECT 7023</strain>
    </source>
</reference>
<evidence type="ECO:0000313" key="1">
    <source>
        <dbReference type="EMBL" id="SLN16111.1"/>
    </source>
</evidence>
<dbReference type="Gene3D" id="2.40.160.20">
    <property type="match status" value="1"/>
</dbReference>
<name>A0A1Y5RGJ4_9RHOB</name>
<evidence type="ECO:0000313" key="2">
    <source>
        <dbReference type="Proteomes" id="UP000193900"/>
    </source>
</evidence>
<dbReference type="InterPro" id="IPR018550">
    <property type="entry name" value="Lipid-A_deacylase-rel"/>
</dbReference>
<keyword evidence="2" id="KW-1185">Reference proteome</keyword>
<proteinExistence type="predicted"/>
<dbReference type="Pfam" id="PF09411">
    <property type="entry name" value="PagL"/>
    <property type="match status" value="1"/>
</dbReference>
<gene>
    <name evidence="1" type="ORF">ROA7023_00252</name>
</gene>
<dbReference type="OrthoDB" id="6199047at2"/>
<dbReference type="AlphaFoldDB" id="A0A1Y5RGJ4"/>
<dbReference type="Proteomes" id="UP000193900">
    <property type="component" value="Unassembled WGS sequence"/>
</dbReference>
<dbReference type="RefSeq" id="WP_085877176.1">
    <property type="nucleotide sequence ID" value="NZ_FWFZ01000001.1"/>
</dbReference>
<sequence length="171" mass="18668">MDGTIATLFIIAGLTDMGLNHCPTTGCLAENFATPRLAFQTSAVEYQTDQVAREISLNYALDRKYGPFQPVVGLSATDDHSAWIGFGVRSDFPVFDTGFVVEGSLMPGYYAAGDGPELGGNLHFRGALGVSYEFANRMRLGLYYDHRSNADTRDENPGLETYGLRVSIPLR</sequence>
<accession>A0A1Y5RGJ4</accession>